<reference evidence="1 2" key="1">
    <citation type="submission" date="2020-04" db="EMBL/GenBank/DDBJ databases">
        <authorList>
            <person name="Alioto T."/>
            <person name="Alioto T."/>
            <person name="Gomez Garrido J."/>
        </authorList>
    </citation>
    <scope>NUCLEOTIDE SEQUENCE [LARGE SCALE GENOMIC DNA]</scope>
</reference>
<comment type="caution">
    <text evidence="1">The sequence shown here is derived from an EMBL/GenBank/DDBJ whole genome shotgun (WGS) entry which is preliminary data.</text>
</comment>
<sequence>MFAQSSDTIENRGTKRLSEDVAQTANLNEEMKQEVESRNRGFCIDLFIFYAVNSFSRLLHKPIRQMASEMFAQSTVTIENRGTKRRSTINWILQYISWEVLSYLLRLIVLCIRYKLNLTADLEGEEQQKELLQGEGFCVMCEKYYGDELDPNTV</sequence>
<keyword evidence="2" id="KW-1185">Reference proteome</keyword>
<dbReference type="Proteomes" id="UP000494165">
    <property type="component" value="Unassembled WGS sequence"/>
</dbReference>
<evidence type="ECO:0000313" key="2">
    <source>
        <dbReference type="Proteomes" id="UP000494165"/>
    </source>
</evidence>
<gene>
    <name evidence="1" type="ORF">CLODIP_2_CD01216</name>
</gene>
<name>A0A8S1DYA8_9INSE</name>
<organism evidence="1 2">
    <name type="scientific">Cloeon dipterum</name>
    <dbReference type="NCBI Taxonomy" id="197152"/>
    <lineage>
        <taxon>Eukaryota</taxon>
        <taxon>Metazoa</taxon>
        <taxon>Ecdysozoa</taxon>
        <taxon>Arthropoda</taxon>
        <taxon>Hexapoda</taxon>
        <taxon>Insecta</taxon>
        <taxon>Pterygota</taxon>
        <taxon>Palaeoptera</taxon>
        <taxon>Ephemeroptera</taxon>
        <taxon>Pisciforma</taxon>
        <taxon>Baetidae</taxon>
        <taxon>Cloeon</taxon>
    </lineage>
</organism>
<accession>A0A8S1DYA8</accession>
<dbReference type="EMBL" id="CADEPI010000290">
    <property type="protein sequence ID" value="CAB3382985.1"/>
    <property type="molecule type" value="Genomic_DNA"/>
</dbReference>
<proteinExistence type="predicted"/>
<protein>
    <submittedName>
        <fullName evidence="1">Uncharacterized protein</fullName>
    </submittedName>
</protein>
<evidence type="ECO:0000313" key="1">
    <source>
        <dbReference type="EMBL" id="CAB3382985.1"/>
    </source>
</evidence>
<dbReference type="AlphaFoldDB" id="A0A8S1DYA8"/>